<dbReference type="AlphaFoldDB" id="A0A2P5EYJ2"/>
<dbReference type="EMBL" id="JXTC01000082">
    <property type="protein sequence ID" value="PON90608.1"/>
    <property type="molecule type" value="Genomic_DNA"/>
</dbReference>
<evidence type="ECO:0000313" key="3">
    <source>
        <dbReference type="Proteomes" id="UP000237000"/>
    </source>
</evidence>
<evidence type="ECO:0000313" key="2">
    <source>
        <dbReference type="EMBL" id="PON90608.1"/>
    </source>
</evidence>
<keyword evidence="3" id="KW-1185">Reference proteome</keyword>
<keyword evidence="1" id="KW-1133">Transmembrane helix</keyword>
<organism evidence="2 3">
    <name type="scientific">Trema orientale</name>
    <name type="common">Charcoal tree</name>
    <name type="synonym">Celtis orientalis</name>
    <dbReference type="NCBI Taxonomy" id="63057"/>
    <lineage>
        <taxon>Eukaryota</taxon>
        <taxon>Viridiplantae</taxon>
        <taxon>Streptophyta</taxon>
        <taxon>Embryophyta</taxon>
        <taxon>Tracheophyta</taxon>
        <taxon>Spermatophyta</taxon>
        <taxon>Magnoliopsida</taxon>
        <taxon>eudicotyledons</taxon>
        <taxon>Gunneridae</taxon>
        <taxon>Pentapetalae</taxon>
        <taxon>rosids</taxon>
        <taxon>fabids</taxon>
        <taxon>Rosales</taxon>
        <taxon>Cannabaceae</taxon>
        <taxon>Trema</taxon>
    </lineage>
</organism>
<sequence length="114" mass="13595">SSKHHTVNFFRLLLCNATKFYLSFTFENLLIEFQTIPISRPILIWLWETNYGISKLLLIKVSYKYQESFCPILLSLPHLYYCWIIILIQDYLCFNIIGCIVDILVATLNRIKHY</sequence>
<dbReference type="Proteomes" id="UP000237000">
    <property type="component" value="Unassembled WGS sequence"/>
</dbReference>
<accession>A0A2P5EYJ2</accession>
<reference evidence="3" key="1">
    <citation type="submission" date="2016-06" db="EMBL/GenBank/DDBJ databases">
        <title>Parallel loss of symbiosis genes in relatives of nitrogen-fixing non-legume Parasponia.</title>
        <authorList>
            <person name="Van Velzen R."/>
            <person name="Holmer R."/>
            <person name="Bu F."/>
            <person name="Rutten L."/>
            <person name="Van Zeijl A."/>
            <person name="Liu W."/>
            <person name="Santuari L."/>
            <person name="Cao Q."/>
            <person name="Sharma T."/>
            <person name="Shen D."/>
            <person name="Roswanjaya Y."/>
            <person name="Wardhani T."/>
            <person name="Kalhor M.S."/>
            <person name="Jansen J."/>
            <person name="Van den Hoogen J."/>
            <person name="Gungor B."/>
            <person name="Hartog M."/>
            <person name="Hontelez J."/>
            <person name="Verver J."/>
            <person name="Yang W.-C."/>
            <person name="Schijlen E."/>
            <person name="Repin R."/>
            <person name="Schilthuizen M."/>
            <person name="Schranz E."/>
            <person name="Heidstra R."/>
            <person name="Miyata K."/>
            <person name="Fedorova E."/>
            <person name="Kohlen W."/>
            <person name="Bisseling T."/>
            <person name="Smit S."/>
            <person name="Geurts R."/>
        </authorList>
    </citation>
    <scope>NUCLEOTIDE SEQUENCE [LARGE SCALE GENOMIC DNA]</scope>
    <source>
        <strain evidence="3">cv. RG33-2</strain>
    </source>
</reference>
<feature type="non-terminal residue" evidence="2">
    <location>
        <position position="1"/>
    </location>
</feature>
<name>A0A2P5EYJ2_TREOI</name>
<comment type="caution">
    <text evidence="2">The sequence shown here is derived from an EMBL/GenBank/DDBJ whole genome shotgun (WGS) entry which is preliminary data.</text>
</comment>
<protein>
    <submittedName>
        <fullName evidence="2">Uncharacterized protein</fullName>
    </submittedName>
</protein>
<dbReference type="OrthoDB" id="10281473at2759"/>
<gene>
    <name evidence="2" type="ORF">TorRG33x02_136630</name>
</gene>
<keyword evidence="1" id="KW-0812">Transmembrane</keyword>
<dbReference type="InParanoid" id="A0A2P5EYJ2"/>
<evidence type="ECO:0000256" key="1">
    <source>
        <dbReference type="SAM" id="Phobius"/>
    </source>
</evidence>
<feature type="transmembrane region" description="Helical" evidence="1">
    <location>
        <begin position="78"/>
        <end position="105"/>
    </location>
</feature>
<keyword evidence="1" id="KW-0472">Membrane</keyword>
<proteinExistence type="predicted"/>